<dbReference type="Proteomes" id="UP001300012">
    <property type="component" value="Unassembled WGS sequence"/>
</dbReference>
<evidence type="ECO:0000313" key="8">
    <source>
        <dbReference type="Proteomes" id="UP001300012"/>
    </source>
</evidence>
<name>A0ABT1YJT4_9BACL</name>
<keyword evidence="8" id="KW-1185">Reference proteome</keyword>
<dbReference type="RefSeq" id="WP_258213849.1">
    <property type="nucleotide sequence ID" value="NZ_JANQBD010000009.1"/>
</dbReference>
<dbReference type="Pfam" id="PF12833">
    <property type="entry name" value="HTH_18"/>
    <property type="match status" value="1"/>
</dbReference>
<sequence length="505" mass="58044">MKILVVDDEFFARKALVQMIQDWNPHVIVYEAEDGREAMELLNNVKPNLVLSDIRMPFLDGIELAAFIYEHHPDTANIIISGYDDFKYAQQAIRYKVEHYLLKPVDKEHIWTLLEQYRDKVVMSTEKRLEDSFAALLYEGTPSKFIPLDIEVVDRYAIAILRMNVNYKDDIKQAVKRLLSAAQLRTIIVGDRRYADMLVVWMYDSGGTSPIAEWIGKHREFFKQMIRDSSQSSEYSLSVGLSSVHTNITELAASYKEAKTALLYRLISGENQVYDAAFACRNRPYNYAAIDEWISCLHQKLMKGQTTDAADTLRHFMTEAAQHNLSVNVLHDMCAKVTAMLNSVIELMNTRNEAAEVFLQQIDLHEYHSVEGIAEEFAQVIAKLGERLLQSRIKTDMIEDIKNYMLHNYKQDILLEDLAKNMYFTDPAYLSRLFKKKTGMGFSQFLLSVRMLKAKSMLENDTTLTVAEVASAVGFNDYSYFIQMYKKSFGETPGKYKSGNKQPDA</sequence>
<evidence type="ECO:0000313" key="7">
    <source>
        <dbReference type="EMBL" id="MCR8632250.1"/>
    </source>
</evidence>
<evidence type="ECO:0000256" key="2">
    <source>
        <dbReference type="ARBA" id="ARBA00023125"/>
    </source>
</evidence>
<keyword evidence="1" id="KW-0805">Transcription regulation</keyword>
<dbReference type="PROSITE" id="PS00041">
    <property type="entry name" value="HTH_ARAC_FAMILY_1"/>
    <property type="match status" value="1"/>
</dbReference>
<feature type="modified residue" description="4-aspartylphosphate" evidence="4">
    <location>
        <position position="53"/>
    </location>
</feature>
<dbReference type="CDD" id="cd17536">
    <property type="entry name" value="REC_YesN-like"/>
    <property type="match status" value="1"/>
</dbReference>
<dbReference type="PROSITE" id="PS50110">
    <property type="entry name" value="RESPONSE_REGULATORY"/>
    <property type="match status" value="1"/>
</dbReference>
<evidence type="ECO:0000256" key="4">
    <source>
        <dbReference type="PROSITE-ProRule" id="PRU00169"/>
    </source>
</evidence>
<dbReference type="SUPFAM" id="SSF52172">
    <property type="entry name" value="CheY-like"/>
    <property type="match status" value="1"/>
</dbReference>
<keyword evidence="3" id="KW-0804">Transcription</keyword>
<dbReference type="InterPro" id="IPR009057">
    <property type="entry name" value="Homeodomain-like_sf"/>
</dbReference>
<evidence type="ECO:0000259" key="6">
    <source>
        <dbReference type="PROSITE" id="PS50110"/>
    </source>
</evidence>
<dbReference type="Pfam" id="PF00072">
    <property type="entry name" value="Response_reg"/>
    <property type="match status" value="1"/>
</dbReference>
<dbReference type="SMART" id="SM00448">
    <property type="entry name" value="REC"/>
    <property type="match status" value="1"/>
</dbReference>
<dbReference type="InterPro" id="IPR001789">
    <property type="entry name" value="Sig_transdc_resp-reg_receiver"/>
</dbReference>
<organism evidence="7 8">
    <name type="scientific">Paenibacillus radicis</name>
    <name type="common">ex Xue et al. 2023</name>
    <dbReference type="NCBI Taxonomy" id="2972489"/>
    <lineage>
        <taxon>Bacteria</taxon>
        <taxon>Bacillati</taxon>
        <taxon>Bacillota</taxon>
        <taxon>Bacilli</taxon>
        <taxon>Bacillales</taxon>
        <taxon>Paenibacillaceae</taxon>
        <taxon>Paenibacillus</taxon>
    </lineage>
</organism>
<accession>A0ABT1YJT4</accession>
<dbReference type="InterPro" id="IPR018060">
    <property type="entry name" value="HTH_AraC"/>
</dbReference>
<dbReference type="PANTHER" id="PTHR43280:SF10">
    <property type="entry name" value="REGULATORY PROTEIN POCR"/>
    <property type="match status" value="1"/>
</dbReference>
<dbReference type="SMART" id="SM00342">
    <property type="entry name" value="HTH_ARAC"/>
    <property type="match status" value="1"/>
</dbReference>
<evidence type="ECO:0000256" key="3">
    <source>
        <dbReference type="ARBA" id="ARBA00023163"/>
    </source>
</evidence>
<dbReference type="PRINTS" id="PR00032">
    <property type="entry name" value="HTHARAC"/>
</dbReference>
<keyword evidence="2" id="KW-0238">DNA-binding</keyword>
<dbReference type="Gene3D" id="3.40.50.2300">
    <property type="match status" value="1"/>
</dbReference>
<dbReference type="InterPro" id="IPR020449">
    <property type="entry name" value="Tscrpt_reg_AraC-type_HTH"/>
</dbReference>
<dbReference type="PANTHER" id="PTHR43280">
    <property type="entry name" value="ARAC-FAMILY TRANSCRIPTIONAL REGULATOR"/>
    <property type="match status" value="1"/>
</dbReference>
<dbReference type="EMBL" id="JANQBD010000009">
    <property type="protein sequence ID" value="MCR8632250.1"/>
    <property type="molecule type" value="Genomic_DNA"/>
</dbReference>
<comment type="caution">
    <text evidence="7">The sequence shown here is derived from an EMBL/GenBank/DDBJ whole genome shotgun (WGS) entry which is preliminary data.</text>
</comment>
<protein>
    <submittedName>
        <fullName evidence="7">Response regulator</fullName>
    </submittedName>
</protein>
<evidence type="ECO:0000259" key="5">
    <source>
        <dbReference type="PROSITE" id="PS01124"/>
    </source>
</evidence>
<keyword evidence="4" id="KW-0597">Phosphoprotein</keyword>
<dbReference type="SUPFAM" id="SSF46689">
    <property type="entry name" value="Homeodomain-like"/>
    <property type="match status" value="2"/>
</dbReference>
<gene>
    <name evidence="7" type="ORF">NV381_13655</name>
</gene>
<dbReference type="InterPro" id="IPR018062">
    <property type="entry name" value="HTH_AraC-typ_CS"/>
</dbReference>
<dbReference type="Gene3D" id="1.10.10.60">
    <property type="entry name" value="Homeodomain-like"/>
    <property type="match status" value="2"/>
</dbReference>
<reference evidence="7 8" key="1">
    <citation type="submission" date="2022-08" db="EMBL/GenBank/DDBJ databases">
        <title>Paenibacillus endoradicis sp. nov., Paenibacillus radicibacter sp. nov and Paenibacillus pararadicis sp. nov., three cold-adapted plant growth-promoting bacteria isolated from root of Larix gmelinii in Great Khingan.</title>
        <authorList>
            <person name="Xue H."/>
        </authorList>
    </citation>
    <scope>NUCLEOTIDE SEQUENCE [LARGE SCALE GENOMIC DNA]</scope>
    <source>
        <strain evidence="7 8">N5-1-1-5</strain>
    </source>
</reference>
<dbReference type="PROSITE" id="PS01124">
    <property type="entry name" value="HTH_ARAC_FAMILY_2"/>
    <property type="match status" value="1"/>
</dbReference>
<proteinExistence type="predicted"/>
<dbReference type="InterPro" id="IPR041522">
    <property type="entry name" value="CdaR_GGDEF"/>
</dbReference>
<feature type="domain" description="HTH araC/xylS-type" evidence="5">
    <location>
        <begin position="399"/>
        <end position="499"/>
    </location>
</feature>
<dbReference type="InterPro" id="IPR011006">
    <property type="entry name" value="CheY-like_superfamily"/>
</dbReference>
<dbReference type="Pfam" id="PF17853">
    <property type="entry name" value="GGDEF_2"/>
    <property type="match status" value="1"/>
</dbReference>
<evidence type="ECO:0000256" key="1">
    <source>
        <dbReference type="ARBA" id="ARBA00023015"/>
    </source>
</evidence>
<feature type="domain" description="Response regulatory" evidence="6">
    <location>
        <begin position="2"/>
        <end position="118"/>
    </location>
</feature>